<accession>A0A8J4BSV8</accession>
<comment type="caution">
    <text evidence="1">The sequence shown here is derived from an EMBL/GenBank/DDBJ whole genome shotgun (WGS) entry which is preliminary data.</text>
</comment>
<protein>
    <submittedName>
        <fullName evidence="1">Uncharacterized protein</fullName>
    </submittedName>
</protein>
<sequence>LLFKLNLPSTFHPSTSSSGTSVLCRLCRRGRTADTRGTFPSPVRQWMDTALQRRRREQHLANIRQPQLPSASIGGLISGQQTTTQTPYQPAQMAAIPAVLQIGGPGAVGDSGASGISVAATLAPNT</sequence>
<reference evidence="1" key="1">
    <citation type="journal article" date="2021" name="Proc. Natl. Acad. Sci. U.S.A.">
        <title>Three genomes in the algal genus Volvox reveal the fate of a haploid sex-determining region after a transition to homothallism.</title>
        <authorList>
            <person name="Yamamoto K."/>
            <person name="Hamaji T."/>
            <person name="Kawai-Toyooka H."/>
            <person name="Matsuzaki R."/>
            <person name="Takahashi F."/>
            <person name="Nishimura Y."/>
            <person name="Kawachi M."/>
            <person name="Noguchi H."/>
            <person name="Minakuchi Y."/>
            <person name="Umen J.G."/>
            <person name="Toyoda A."/>
            <person name="Nozaki H."/>
        </authorList>
    </citation>
    <scope>NUCLEOTIDE SEQUENCE</scope>
    <source>
        <strain evidence="1">NIES-3780</strain>
    </source>
</reference>
<gene>
    <name evidence="1" type="ORF">Vafri_21598</name>
</gene>
<dbReference type="AlphaFoldDB" id="A0A8J4BSV8"/>
<dbReference type="EMBL" id="BNCO01000113">
    <property type="protein sequence ID" value="GIL68320.1"/>
    <property type="molecule type" value="Genomic_DNA"/>
</dbReference>
<dbReference type="Proteomes" id="UP000747399">
    <property type="component" value="Unassembled WGS sequence"/>
</dbReference>
<organism evidence="1 2">
    <name type="scientific">Volvox africanus</name>
    <dbReference type="NCBI Taxonomy" id="51714"/>
    <lineage>
        <taxon>Eukaryota</taxon>
        <taxon>Viridiplantae</taxon>
        <taxon>Chlorophyta</taxon>
        <taxon>core chlorophytes</taxon>
        <taxon>Chlorophyceae</taxon>
        <taxon>CS clade</taxon>
        <taxon>Chlamydomonadales</taxon>
        <taxon>Volvocaceae</taxon>
        <taxon>Volvox</taxon>
    </lineage>
</organism>
<name>A0A8J4BSV8_9CHLO</name>
<keyword evidence="2" id="KW-1185">Reference proteome</keyword>
<evidence type="ECO:0000313" key="1">
    <source>
        <dbReference type="EMBL" id="GIL68320.1"/>
    </source>
</evidence>
<evidence type="ECO:0000313" key="2">
    <source>
        <dbReference type="Proteomes" id="UP000747399"/>
    </source>
</evidence>
<feature type="non-terminal residue" evidence="1">
    <location>
        <position position="1"/>
    </location>
</feature>
<feature type="non-terminal residue" evidence="1">
    <location>
        <position position="126"/>
    </location>
</feature>
<proteinExistence type="predicted"/>